<evidence type="ECO:0000313" key="2">
    <source>
        <dbReference type="Proteomes" id="UP000448867"/>
    </source>
</evidence>
<name>A0A7X2IXD5_9BACI</name>
<accession>A0A7X2IXD5</accession>
<comment type="caution">
    <text evidence="1">The sequence shown here is derived from an EMBL/GenBank/DDBJ whole genome shotgun (WGS) entry which is preliminary data.</text>
</comment>
<dbReference type="EMBL" id="WKKI01000002">
    <property type="protein sequence ID" value="MRX70873.1"/>
    <property type="molecule type" value="Genomic_DNA"/>
</dbReference>
<proteinExistence type="predicted"/>
<evidence type="ECO:0000313" key="1">
    <source>
        <dbReference type="EMBL" id="MRX70873.1"/>
    </source>
</evidence>
<dbReference type="Proteomes" id="UP000448867">
    <property type="component" value="Unassembled WGS sequence"/>
</dbReference>
<protein>
    <submittedName>
        <fullName evidence="1">Uncharacterized protein</fullName>
    </submittedName>
</protein>
<dbReference type="AlphaFoldDB" id="A0A7X2IXD5"/>
<gene>
    <name evidence="1" type="ORF">GJU40_01660</name>
</gene>
<dbReference type="RefSeq" id="WP_170289298.1">
    <property type="nucleotide sequence ID" value="NZ_WKKI01000002.1"/>
</dbReference>
<keyword evidence="2" id="KW-1185">Reference proteome</keyword>
<reference evidence="1 2" key="1">
    <citation type="submission" date="2019-11" db="EMBL/GenBank/DDBJ databases">
        <title>Bacillus lacus genome.</title>
        <authorList>
            <person name="Allen C.J."/>
            <person name="Newman J.D."/>
        </authorList>
    </citation>
    <scope>NUCLEOTIDE SEQUENCE [LARGE SCALE GENOMIC DNA]</scope>
    <source>
        <strain evidence="1 2">KCTC 33946</strain>
    </source>
</reference>
<organism evidence="1 2">
    <name type="scientific">Metabacillus lacus</name>
    <dbReference type="NCBI Taxonomy" id="1983721"/>
    <lineage>
        <taxon>Bacteria</taxon>
        <taxon>Bacillati</taxon>
        <taxon>Bacillota</taxon>
        <taxon>Bacilli</taxon>
        <taxon>Bacillales</taxon>
        <taxon>Bacillaceae</taxon>
        <taxon>Metabacillus</taxon>
    </lineage>
</organism>
<sequence length="81" mass="9491">MAKSPKTGMYGIWSSVSKQFVFGIQEPSKSKAIRKIKKKIGHDWAKWRFSTKAIQKSHEHMFRQGLIYKDGEQHERKSVQL</sequence>